<dbReference type="SUPFAM" id="SSF53901">
    <property type="entry name" value="Thiolase-like"/>
    <property type="match status" value="2"/>
</dbReference>
<dbReference type="GO" id="GO:0006629">
    <property type="term" value="P:lipid metabolic process"/>
    <property type="evidence" value="ECO:0007669"/>
    <property type="project" value="UniProtKB-KW"/>
</dbReference>
<evidence type="ECO:0000256" key="2">
    <source>
        <dbReference type="ARBA" id="ARBA00022490"/>
    </source>
</evidence>
<keyword evidence="2" id="KW-0963">Cytoplasm</keyword>
<keyword evidence="3 7" id="KW-0808">Transferase</keyword>
<dbReference type="PROSITE" id="PS00099">
    <property type="entry name" value="THIOLASE_3"/>
    <property type="match status" value="1"/>
</dbReference>
<dbReference type="PANTHER" id="PTHR18919:SF107">
    <property type="entry name" value="ACETYL-COA ACETYLTRANSFERASE, CYTOSOLIC"/>
    <property type="match status" value="1"/>
</dbReference>
<evidence type="ECO:0000256" key="7">
    <source>
        <dbReference type="RuleBase" id="RU003557"/>
    </source>
</evidence>
<dbReference type="CDD" id="cd00751">
    <property type="entry name" value="thiolase"/>
    <property type="match status" value="1"/>
</dbReference>
<gene>
    <name evidence="10" type="ORF">E6K71_07710</name>
</gene>
<dbReference type="InterPro" id="IPR020613">
    <property type="entry name" value="Thiolase_CS"/>
</dbReference>
<dbReference type="Gene3D" id="3.40.47.10">
    <property type="match status" value="1"/>
</dbReference>
<feature type="active site" description="Proton acceptor" evidence="6">
    <location>
        <position position="383"/>
    </location>
</feature>
<comment type="similarity">
    <text evidence="1 7">Belongs to the thiolase-like superfamily. Thiolase family.</text>
</comment>
<dbReference type="PANTHER" id="PTHR18919">
    <property type="entry name" value="ACETYL-COA C-ACYLTRANSFERASE"/>
    <property type="match status" value="1"/>
</dbReference>
<feature type="domain" description="Thiolase C-terminal" evidence="9">
    <location>
        <begin position="288"/>
        <end position="425"/>
    </location>
</feature>
<evidence type="ECO:0000259" key="9">
    <source>
        <dbReference type="Pfam" id="PF02803"/>
    </source>
</evidence>
<feature type="active site" description="Acyl-thioester intermediate" evidence="6">
    <location>
        <position position="88"/>
    </location>
</feature>
<dbReference type="FunFam" id="3.40.47.10:FF:000011">
    <property type="entry name" value="3-ketoacyl-CoA thiolase"/>
    <property type="match status" value="1"/>
</dbReference>
<dbReference type="InterPro" id="IPR002155">
    <property type="entry name" value="Thiolase"/>
</dbReference>
<keyword evidence="4" id="KW-0443">Lipid metabolism</keyword>
<accession>A0A538SA16</accession>
<dbReference type="NCBIfam" id="TIGR01930">
    <property type="entry name" value="AcCoA-C-Actrans"/>
    <property type="match status" value="1"/>
</dbReference>
<feature type="active site" description="Proton acceptor" evidence="6">
    <location>
        <position position="413"/>
    </location>
</feature>
<evidence type="ECO:0000256" key="3">
    <source>
        <dbReference type="ARBA" id="ARBA00022679"/>
    </source>
</evidence>
<dbReference type="Pfam" id="PF02803">
    <property type="entry name" value="Thiolase_C"/>
    <property type="match status" value="1"/>
</dbReference>
<evidence type="ECO:0000256" key="1">
    <source>
        <dbReference type="ARBA" id="ARBA00010982"/>
    </source>
</evidence>
<dbReference type="InterPro" id="IPR020616">
    <property type="entry name" value="Thiolase_N"/>
</dbReference>
<evidence type="ECO:0000259" key="8">
    <source>
        <dbReference type="Pfam" id="PF00108"/>
    </source>
</evidence>
<proteinExistence type="inferred from homology"/>
<sequence length="428" mass="44997">MREVVLIDGYRTPFAKAGTALADVHASALGRIAVSELLARTGVDPNEIDEVVMGNVAQPSESTNVARVVALLAGIPERVPAFTVQRNCASGMESIAQAHEKIAAGHADLIVAGGTESMSMIPLLVSEGLTHMFERLARAKSPGAKLQALSTVRPRDLKPRIALAEGLTDPVSGLNMGETAEVLAKEFGISREAQDDFALTSHRRAIAAMESGRMAQEIVPVFAPPYRQAVLEDVGPRKGQTLEALAKLKPYFDRRYGTVTVGNSCPITDGAAAILVASAEKARALGLRPAGRIKGYAFVGLDPARMGLGPTHATPVALKRANVSFRDLGLIEMNEAFAAQVIANEIAMASAKYCREKLGLDKPIGEIDRSILNVNGGAIALGHPVGVSGTRLTITLLREMRKRDVHLGLATLCVGGGQGAALVLEGAA</sequence>
<dbReference type="PROSITE" id="PS00737">
    <property type="entry name" value="THIOLASE_2"/>
    <property type="match status" value="1"/>
</dbReference>
<dbReference type="InterPro" id="IPR020610">
    <property type="entry name" value="Thiolase_AS"/>
</dbReference>
<protein>
    <submittedName>
        <fullName evidence="10">Thiolase family protein</fullName>
    </submittedName>
</protein>
<name>A0A538SA16_UNCEI</name>
<dbReference type="Pfam" id="PF00108">
    <property type="entry name" value="Thiolase_N"/>
    <property type="match status" value="1"/>
</dbReference>
<evidence type="ECO:0000256" key="5">
    <source>
        <dbReference type="ARBA" id="ARBA00023315"/>
    </source>
</evidence>
<dbReference type="Proteomes" id="UP000316292">
    <property type="component" value="Unassembled WGS sequence"/>
</dbReference>
<dbReference type="EMBL" id="VBOR01000085">
    <property type="protein sequence ID" value="TMQ48207.1"/>
    <property type="molecule type" value="Genomic_DNA"/>
</dbReference>
<evidence type="ECO:0000256" key="6">
    <source>
        <dbReference type="PIRSR" id="PIRSR000429-1"/>
    </source>
</evidence>
<comment type="caution">
    <text evidence="10">The sequence shown here is derived from an EMBL/GenBank/DDBJ whole genome shotgun (WGS) entry which is preliminary data.</text>
</comment>
<dbReference type="InterPro" id="IPR020617">
    <property type="entry name" value="Thiolase_C"/>
</dbReference>
<dbReference type="GO" id="GO:0005829">
    <property type="term" value="C:cytosol"/>
    <property type="evidence" value="ECO:0007669"/>
    <property type="project" value="TreeGrafter"/>
</dbReference>
<keyword evidence="5 7" id="KW-0012">Acyltransferase</keyword>
<evidence type="ECO:0000313" key="11">
    <source>
        <dbReference type="Proteomes" id="UP000316292"/>
    </source>
</evidence>
<dbReference type="GO" id="GO:0016747">
    <property type="term" value="F:acyltransferase activity, transferring groups other than amino-acyl groups"/>
    <property type="evidence" value="ECO:0007669"/>
    <property type="project" value="InterPro"/>
</dbReference>
<evidence type="ECO:0000256" key="4">
    <source>
        <dbReference type="ARBA" id="ARBA00023098"/>
    </source>
</evidence>
<dbReference type="PIRSF" id="PIRSF000429">
    <property type="entry name" value="Ac-CoA_Ac_transf"/>
    <property type="match status" value="1"/>
</dbReference>
<evidence type="ECO:0000313" key="10">
    <source>
        <dbReference type="EMBL" id="TMQ48207.1"/>
    </source>
</evidence>
<organism evidence="10 11">
    <name type="scientific">Eiseniibacteriota bacterium</name>
    <dbReference type="NCBI Taxonomy" id="2212470"/>
    <lineage>
        <taxon>Bacteria</taxon>
        <taxon>Candidatus Eiseniibacteriota</taxon>
    </lineage>
</organism>
<dbReference type="AlphaFoldDB" id="A0A538SA16"/>
<dbReference type="InterPro" id="IPR016039">
    <property type="entry name" value="Thiolase-like"/>
</dbReference>
<feature type="domain" description="Thiolase N-terminal" evidence="8">
    <location>
        <begin position="4"/>
        <end position="279"/>
    </location>
</feature>
<reference evidence="10 11" key="1">
    <citation type="journal article" date="2019" name="Nat. Microbiol.">
        <title>Mediterranean grassland soil C-N compound turnover is dependent on rainfall and depth, and is mediated by genomically divergent microorganisms.</title>
        <authorList>
            <person name="Diamond S."/>
            <person name="Andeer P.F."/>
            <person name="Li Z."/>
            <person name="Crits-Christoph A."/>
            <person name="Burstein D."/>
            <person name="Anantharaman K."/>
            <person name="Lane K.R."/>
            <person name="Thomas B.C."/>
            <person name="Pan C."/>
            <person name="Northen T.R."/>
            <person name="Banfield J.F."/>
        </authorList>
    </citation>
    <scope>NUCLEOTIDE SEQUENCE [LARGE SCALE GENOMIC DNA]</scope>
    <source>
        <strain evidence="10">WS_1</strain>
    </source>
</reference>